<reference evidence="1" key="1">
    <citation type="submission" date="2020-11" db="EMBL/GenBank/DDBJ databases">
        <authorList>
            <person name="Konstantinou D."/>
            <person name="Gkelis S."/>
            <person name="Popin R."/>
            <person name="Fewer D."/>
            <person name="Sivonen K."/>
        </authorList>
    </citation>
    <scope>NUCLEOTIDE SEQUENCE</scope>
    <source>
        <strain evidence="1">TAU-MAC 1115</strain>
    </source>
</reference>
<gene>
    <name evidence="1" type="ORF">IXB50_19265</name>
</gene>
<dbReference type="AlphaFoldDB" id="A0A947DIG6"/>
<keyword evidence="2" id="KW-1185">Reference proteome</keyword>
<dbReference type="EMBL" id="JADOES010000050">
    <property type="protein sequence ID" value="MBT9317567.1"/>
    <property type="molecule type" value="Genomic_DNA"/>
</dbReference>
<protein>
    <submittedName>
        <fullName evidence="1">Uncharacterized protein</fullName>
    </submittedName>
</protein>
<reference evidence="1" key="2">
    <citation type="journal article" date="2021" name="Mar. Drugs">
        <title>Genome Reduction and Secondary Metabolism of the Marine Sponge-Associated Cyanobacterium Leptothoe.</title>
        <authorList>
            <person name="Konstantinou D."/>
            <person name="Popin R.V."/>
            <person name="Fewer D.P."/>
            <person name="Sivonen K."/>
            <person name="Gkelis S."/>
        </authorList>
    </citation>
    <scope>NUCLEOTIDE SEQUENCE</scope>
    <source>
        <strain evidence="1">TAU-MAC 1115</strain>
    </source>
</reference>
<accession>A0A947DIG6</accession>
<dbReference type="RefSeq" id="WP_215610629.1">
    <property type="nucleotide sequence ID" value="NZ_JADOES010000050.1"/>
</dbReference>
<evidence type="ECO:0000313" key="2">
    <source>
        <dbReference type="Proteomes" id="UP000717364"/>
    </source>
</evidence>
<evidence type="ECO:0000313" key="1">
    <source>
        <dbReference type="EMBL" id="MBT9317567.1"/>
    </source>
</evidence>
<organism evidence="1 2">
    <name type="scientific">Leptothoe spongobia TAU-MAC 1115</name>
    <dbReference type="NCBI Taxonomy" id="1967444"/>
    <lineage>
        <taxon>Bacteria</taxon>
        <taxon>Bacillati</taxon>
        <taxon>Cyanobacteriota</taxon>
        <taxon>Cyanophyceae</taxon>
        <taxon>Nodosilineales</taxon>
        <taxon>Cymatolegaceae</taxon>
        <taxon>Leptothoe</taxon>
        <taxon>Leptothoe spongobia</taxon>
    </lineage>
</organism>
<sequence>MMTAIGHLETHGYITSLKSSAGDTNTKSWLIASGIAGHPQGNDLTRLSIFNRA</sequence>
<proteinExistence type="predicted"/>
<name>A0A947DIG6_9CYAN</name>
<dbReference type="Proteomes" id="UP000717364">
    <property type="component" value="Unassembled WGS sequence"/>
</dbReference>
<comment type="caution">
    <text evidence="1">The sequence shown here is derived from an EMBL/GenBank/DDBJ whole genome shotgun (WGS) entry which is preliminary data.</text>
</comment>